<dbReference type="EMBL" id="JAQGDS010000016">
    <property type="protein sequence ID" value="KAJ6255988.1"/>
    <property type="molecule type" value="Genomic_DNA"/>
</dbReference>
<feature type="region of interest" description="Disordered" evidence="1">
    <location>
        <begin position="1"/>
        <end position="20"/>
    </location>
</feature>
<reference evidence="2" key="1">
    <citation type="submission" date="2023-01" db="EMBL/GenBank/DDBJ databases">
        <title>The chitinases involved in constricting ring structure development in the nematode-trapping fungus Drechslerella dactyloides.</title>
        <authorList>
            <person name="Wang R."/>
            <person name="Zhang L."/>
            <person name="Tang P."/>
            <person name="Li S."/>
            <person name="Liang L."/>
        </authorList>
    </citation>
    <scope>NUCLEOTIDE SEQUENCE</scope>
    <source>
        <strain evidence="2">YMF1.00031</strain>
    </source>
</reference>
<evidence type="ECO:0000256" key="1">
    <source>
        <dbReference type="SAM" id="MobiDB-lite"/>
    </source>
</evidence>
<proteinExistence type="predicted"/>
<dbReference type="AlphaFoldDB" id="A0AAD6IPP1"/>
<name>A0AAD6IPP1_DREDA</name>
<organism evidence="2 3">
    <name type="scientific">Drechslerella dactyloides</name>
    <name type="common">Nematode-trapping fungus</name>
    <name type="synonym">Arthrobotrys dactyloides</name>
    <dbReference type="NCBI Taxonomy" id="74499"/>
    <lineage>
        <taxon>Eukaryota</taxon>
        <taxon>Fungi</taxon>
        <taxon>Dikarya</taxon>
        <taxon>Ascomycota</taxon>
        <taxon>Pezizomycotina</taxon>
        <taxon>Orbiliomycetes</taxon>
        <taxon>Orbiliales</taxon>
        <taxon>Orbiliaceae</taxon>
        <taxon>Drechslerella</taxon>
    </lineage>
</organism>
<comment type="caution">
    <text evidence="2">The sequence shown here is derived from an EMBL/GenBank/DDBJ whole genome shotgun (WGS) entry which is preliminary data.</text>
</comment>
<accession>A0AAD6IPP1</accession>
<evidence type="ECO:0000313" key="2">
    <source>
        <dbReference type="EMBL" id="KAJ6255988.1"/>
    </source>
</evidence>
<dbReference type="Proteomes" id="UP001221413">
    <property type="component" value="Unassembled WGS sequence"/>
</dbReference>
<protein>
    <submittedName>
        <fullName evidence="2">Uncharacterized protein</fullName>
    </submittedName>
</protein>
<evidence type="ECO:0000313" key="3">
    <source>
        <dbReference type="Proteomes" id="UP001221413"/>
    </source>
</evidence>
<gene>
    <name evidence="2" type="ORF">Dda_9282</name>
</gene>
<keyword evidence="3" id="KW-1185">Reference proteome</keyword>
<sequence length="122" mass="13757">MHTRTHRMRTGHFAPKLAPGTNAMRHLHPHNGAIVTGTDFMHNKSQSYLLEDLAPGLEATRRHKIRMDTEIRGCEAHDASPSIKFESVPKFREIITFRARPFCRCGSCQVGKRLPALEQAAV</sequence>
<feature type="compositionally biased region" description="Basic residues" evidence="1">
    <location>
        <begin position="1"/>
        <end position="10"/>
    </location>
</feature>